<keyword evidence="4" id="KW-0413">Isomerase</keyword>
<dbReference type="SUPFAM" id="SSF51735">
    <property type="entry name" value="NAD(P)-binding Rossmann-fold domains"/>
    <property type="match status" value="1"/>
</dbReference>
<evidence type="ECO:0000256" key="1">
    <source>
        <dbReference type="ARBA" id="ARBA00007637"/>
    </source>
</evidence>
<dbReference type="PANTHER" id="PTHR43000">
    <property type="entry name" value="DTDP-D-GLUCOSE 4,6-DEHYDRATASE-RELATED"/>
    <property type="match status" value="1"/>
</dbReference>
<dbReference type="Pfam" id="PF01370">
    <property type="entry name" value="Epimerase"/>
    <property type="match status" value="1"/>
</dbReference>
<dbReference type="EC" id="5.1.3.2" evidence="4"/>
<dbReference type="EMBL" id="CADCTA010000077">
    <property type="protein sequence ID" value="CAA9249239.1"/>
    <property type="molecule type" value="Genomic_DNA"/>
</dbReference>
<dbReference type="Gene3D" id="3.40.50.720">
    <property type="entry name" value="NAD(P)-binding Rossmann-like Domain"/>
    <property type="match status" value="1"/>
</dbReference>
<comment type="similarity">
    <text evidence="1">Belongs to the NAD(P)-dependent epimerase/dehydratase family.</text>
</comment>
<name>A0A6J4IG55_9BACT</name>
<evidence type="ECO:0000313" key="4">
    <source>
        <dbReference type="EMBL" id="CAA9249239.1"/>
    </source>
</evidence>
<dbReference type="InterPro" id="IPR001509">
    <property type="entry name" value="Epimerase_deHydtase"/>
</dbReference>
<protein>
    <submittedName>
        <fullName evidence="4">UDP-glucose 4-epimerase</fullName>
        <ecNumber evidence="4">5.1.3.2</ecNumber>
    </submittedName>
</protein>
<evidence type="ECO:0000259" key="3">
    <source>
        <dbReference type="Pfam" id="PF01370"/>
    </source>
</evidence>
<organism evidence="4">
    <name type="scientific">uncultured Chthoniobacterales bacterium</name>
    <dbReference type="NCBI Taxonomy" id="1836801"/>
    <lineage>
        <taxon>Bacteria</taxon>
        <taxon>Pseudomonadati</taxon>
        <taxon>Verrucomicrobiota</taxon>
        <taxon>Spartobacteria</taxon>
        <taxon>Chthoniobacterales</taxon>
        <taxon>environmental samples</taxon>
    </lineage>
</organism>
<evidence type="ECO:0000256" key="2">
    <source>
        <dbReference type="SAM" id="MobiDB-lite"/>
    </source>
</evidence>
<accession>A0A6J4IG55</accession>
<dbReference type="GO" id="GO:0003978">
    <property type="term" value="F:UDP-glucose 4-epimerase activity"/>
    <property type="evidence" value="ECO:0007669"/>
    <property type="project" value="UniProtKB-EC"/>
</dbReference>
<dbReference type="InterPro" id="IPR036291">
    <property type="entry name" value="NAD(P)-bd_dom_sf"/>
</dbReference>
<sequence length="290" mass="31802">MALSYTLRQPLKTAAADAADRLVLITGAAGNIGSYFAEQNRGRYRLRLMLRNGDKEAGLREYGEIVKGDITNLEQMKELCRGADTVLHLAASASPSSTWDEVLPANIIGTYNVFAAAKSADCRRVIYASSIHAVSGYPPDVQVKTSDPVNPGDLYGVSKCFGEALARYCAEKENLSAIALRIGAFQPIETAQDEANIGLLDAFVSQRDLNQLIIRCIDAEHIQWAVFNGLSNNRFKRLDLSDARELVGYEPQDDLAEEHPQLEPTELAEDIRAHSKADASQQSGMREEVD</sequence>
<reference evidence="4" key="1">
    <citation type="submission" date="2020-02" db="EMBL/GenBank/DDBJ databases">
        <authorList>
            <person name="Meier V. D."/>
        </authorList>
    </citation>
    <scope>NUCLEOTIDE SEQUENCE</scope>
    <source>
        <strain evidence="4">AVDCRST_MAG42</strain>
    </source>
</reference>
<gene>
    <name evidence="4" type="ORF">AVDCRST_MAG42-2451</name>
</gene>
<feature type="region of interest" description="Disordered" evidence="2">
    <location>
        <begin position="250"/>
        <end position="290"/>
    </location>
</feature>
<proteinExistence type="inferred from homology"/>
<feature type="domain" description="NAD-dependent epimerase/dehydratase" evidence="3">
    <location>
        <begin position="23"/>
        <end position="182"/>
    </location>
</feature>
<dbReference type="AlphaFoldDB" id="A0A6J4IG55"/>